<evidence type="ECO:0000313" key="1">
    <source>
        <dbReference type="EMBL" id="KAI9377828.1"/>
    </source>
</evidence>
<evidence type="ECO:0000313" key="2">
    <source>
        <dbReference type="Proteomes" id="UP000006729"/>
    </source>
</evidence>
<organism evidence="1 2">
    <name type="scientific">Populus trichocarpa</name>
    <name type="common">Western balsam poplar</name>
    <name type="synonym">Populus balsamifera subsp. trichocarpa</name>
    <dbReference type="NCBI Taxonomy" id="3694"/>
    <lineage>
        <taxon>Eukaryota</taxon>
        <taxon>Viridiplantae</taxon>
        <taxon>Streptophyta</taxon>
        <taxon>Embryophyta</taxon>
        <taxon>Tracheophyta</taxon>
        <taxon>Spermatophyta</taxon>
        <taxon>Magnoliopsida</taxon>
        <taxon>eudicotyledons</taxon>
        <taxon>Gunneridae</taxon>
        <taxon>Pentapetalae</taxon>
        <taxon>rosids</taxon>
        <taxon>fabids</taxon>
        <taxon>Malpighiales</taxon>
        <taxon>Salicaceae</taxon>
        <taxon>Saliceae</taxon>
        <taxon>Populus</taxon>
    </lineage>
</organism>
<keyword evidence="2" id="KW-1185">Reference proteome</keyword>
<accession>A0ACC0RL57</accession>
<gene>
    <name evidence="1" type="ORF">POPTR_019G129150v4</name>
</gene>
<dbReference type="EMBL" id="CM009308">
    <property type="protein sequence ID" value="KAI9377828.1"/>
    <property type="molecule type" value="Genomic_DNA"/>
</dbReference>
<comment type="caution">
    <text evidence="1">The sequence shown here is derived from an EMBL/GenBank/DDBJ whole genome shotgun (WGS) entry which is preliminary data.</text>
</comment>
<sequence>MLWGLRRMVCWAGVSLLQPTCFNNESEILVFMINHIHFISSYIYIDYIYICCNNNN</sequence>
<proteinExistence type="predicted"/>
<protein>
    <submittedName>
        <fullName evidence="1">Uncharacterized protein</fullName>
    </submittedName>
</protein>
<dbReference type="Proteomes" id="UP000006729">
    <property type="component" value="Chromosome 19"/>
</dbReference>
<name>A0ACC0RL57_POPTR</name>
<reference evidence="1 2" key="1">
    <citation type="journal article" date="2006" name="Science">
        <title>The genome of black cottonwood, Populus trichocarpa (Torr. &amp; Gray).</title>
        <authorList>
            <person name="Tuskan G.A."/>
            <person name="Difazio S."/>
            <person name="Jansson S."/>
            <person name="Bohlmann J."/>
            <person name="Grigoriev I."/>
            <person name="Hellsten U."/>
            <person name="Putnam N."/>
            <person name="Ralph S."/>
            <person name="Rombauts S."/>
            <person name="Salamov A."/>
            <person name="Schein J."/>
            <person name="Sterck L."/>
            <person name="Aerts A."/>
            <person name="Bhalerao R.R."/>
            <person name="Bhalerao R.P."/>
            <person name="Blaudez D."/>
            <person name="Boerjan W."/>
            <person name="Brun A."/>
            <person name="Brunner A."/>
            <person name="Busov V."/>
            <person name="Campbell M."/>
            <person name="Carlson J."/>
            <person name="Chalot M."/>
            <person name="Chapman J."/>
            <person name="Chen G.L."/>
            <person name="Cooper D."/>
            <person name="Coutinho P.M."/>
            <person name="Couturier J."/>
            <person name="Covert S."/>
            <person name="Cronk Q."/>
            <person name="Cunningham R."/>
            <person name="Davis J."/>
            <person name="Degroeve S."/>
            <person name="Dejardin A."/>
            <person name="Depamphilis C."/>
            <person name="Detter J."/>
            <person name="Dirks B."/>
            <person name="Dubchak I."/>
            <person name="Duplessis S."/>
            <person name="Ehlting J."/>
            <person name="Ellis B."/>
            <person name="Gendler K."/>
            <person name="Goodstein D."/>
            <person name="Gribskov M."/>
            <person name="Grimwood J."/>
            <person name="Groover A."/>
            <person name="Gunter L."/>
            <person name="Hamberger B."/>
            <person name="Heinze B."/>
            <person name="Helariutta Y."/>
            <person name="Henrissat B."/>
            <person name="Holligan D."/>
            <person name="Holt R."/>
            <person name="Huang W."/>
            <person name="Islam-Faridi N."/>
            <person name="Jones S."/>
            <person name="Jones-Rhoades M."/>
            <person name="Jorgensen R."/>
            <person name="Joshi C."/>
            <person name="Kangasjarvi J."/>
            <person name="Karlsson J."/>
            <person name="Kelleher C."/>
            <person name="Kirkpatrick R."/>
            <person name="Kirst M."/>
            <person name="Kohler A."/>
            <person name="Kalluri U."/>
            <person name="Larimer F."/>
            <person name="Leebens-Mack J."/>
            <person name="Leple J.C."/>
            <person name="Locascio P."/>
            <person name="Lou Y."/>
            <person name="Lucas S."/>
            <person name="Martin F."/>
            <person name="Montanini B."/>
            <person name="Napoli C."/>
            <person name="Nelson D.R."/>
            <person name="Nelson C."/>
            <person name="Nieminen K."/>
            <person name="Nilsson O."/>
            <person name="Pereda V."/>
            <person name="Peter G."/>
            <person name="Philippe R."/>
            <person name="Pilate G."/>
            <person name="Poliakov A."/>
            <person name="Razumovskaya J."/>
            <person name="Richardson P."/>
            <person name="Rinaldi C."/>
            <person name="Ritland K."/>
            <person name="Rouze P."/>
            <person name="Ryaboy D."/>
            <person name="Schmutz J."/>
            <person name="Schrader J."/>
            <person name="Segerman B."/>
            <person name="Shin H."/>
            <person name="Siddiqui A."/>
            <person name="Sterky F."/>
            <person name="Terry A."/>
            <person name="Tsai C.J."/>
            <person name="Uberbacher E."/>
            <person name="Unneberg P."/>
            <person name="Vahala J."/>
            <person name="Wall K."/>
            <person name="Wessler S."/>
            <person name="Yang G."/>
            <person name="Yin T."/>
            <person name="Douglas C."/>
            <person name="Marra M."/>
            <person name="Sandberg G."/>
            <person name="Van de Peer Y."/>
            <person name="Rokhsar D."/>
        </authorList>
    </citation>
    <scope>NUCLEOTIDE SEQUENCE [LARGE SCALE GENOMIC DNA]</scope>
    <source>
        <strain evidence="2">cv. Nisqually</strain>
    </source>
</reference>